<reference evidence="2" key="1">
    <citation type="submission" date="2020-11" db="EMBL/GenBank/DDBJ databases">
        <authorList>
            <person name="Whitehead M."/>
        </authorList>
    </citation>
    <scope>NUCLEOTIDE SEQUENCE</scope>
    <source>
        <strain evidence="2">EGII</strain>
    </source>
</reference>
<evidence type="ECO:0000313" key="3">
    <source>
        <dbReference type="Proteomes" id="UP000606786"/>
    </source>
</evidence>
<protein>
    <submittedName>
        <fullName evidence="2">(Mediterranean fruit fly) hypothetical protein</fullName>
    </submittedName>
</protein>
<proteinExistence type="predicted"/>
<dbReference type="AlphaFoldDB" id="A0A811UBY1"/>
<dbReference type="Proteomes" id="UP000606786">
    <property type="component" value="Unassembled WGS sequence"/>
</dbReference>
<accession>A0A811UBY1</accession>
<dbReference type="EMBL" id="CAJHJT010000001">
    <property type="protein sequence ID" value="CAD6996394.1"/>
    <property type="molecule type" value="Genomic_DNA"/>
</dbReference>
<feature type="region of interest" description="Disordered" evidence="1">
    <location>
        <begin position="34"/>
        <end position="54"/>
    </location>
</feature>
<feature type="non-terminal residue" evidence="2">
    <location>
        <position position="1"/>
    </location>
</feature>
<feature type="compositionally biased region" description="Low complexity" evidence="1">
    <location>
        <begin position="34"/>
        <end position="48"/>
    </location>
</feature>
<keyword evidence="3" id="KW-1185">Reference proteome</keyword>
<comment type="caution">
    <text evidence="2">The sequence shown here is derived from an EMBL/GenBank/DDBJ whole genome shotgun (WGS) entry which is preliminary data.</text>
</comment>
<sequence>LHTAGGKTHACAPSLLHSYPPIATLIATLAPSYSSSSSATDRVSAPSSKAISNNTKNNHLRMTLAALYAARRQMAGLAGWLGWQSLKL</sequence>
<gene>
    <name evidence="2" type="ORF">CCAP1982_LOCUS5069</name>
</gene>
<evidence type="ECO:0000256" key="1">
    <source>
        <dbReference type="SAM" id="MobiDB-lite"/>
    </source>
</evidence>
<evidence type="ECO:0000313" key="2">
    <source>
        <dbReference type="EMBL" id="CAD6996394.1"/>
    </source>
</evidence>
<organism evidence="2 3">
    <name type="scientific">Ceratitis capitata</name>
    <name type="common">Mediterranean fruit fly</name>
    <name type="synonym">Tephritis capitata</name>
    <dbReference type="NCBI Taxonomy" id="7213"/>
    <lineage>
        <taxon>Eukaryota</taxon>
        <taxon>Metazoa</taxon>
        <taxon>Ecdysozoa</taxon>
        <taxon>Arthropoda</taxon>
        <taxon>Hexapoda</taxon>
        <taxon>Insecta</taxon>
        <taxon>Pterygota</taxon>
        <taxon>Neoptera</taxon>
        <taxon>Endopterygota</taxon>
        <taxon>Diptera</taxon>
        <taxon>Brachycera</taxon>
        <taxon>Muscomorpha</taxon>
        <taxon>Tephritoidea</taxon>
        <taxon>Tephritidae</taxon>
        <taxon>Ceratitis</taxon>
        <taxon>Ceratitis</taxon>
    </lineage>
</organism>
<name>A0A811UBY1_CERCA</name>